<dbReference type="GO" id="GO:0020037">
    <property type="term" value="F:heme binding"/>
    <property type="evidence" value="ECO:0007669"/>
    <property type="project" value="InterPro"/>
</dbReference>
<evidence type="ECO:0000256" key="10">
    <source>
        <dbReference type="RuleBase" id="RU000461"/>
    </source>
</evidence>
<comment type="cofactor">
    <cofactor evidence="1 9">
        <name>heme</name>
        <dbReference type="ChEBI" id="CHEBI:30413"/>
    </cofactor>
</comment>
<dbReference type="Gene3D" id="1.10.630.10">
    <property type="entry name" value="Cytochrome P450"/>
    <property type="match status" value="1"/>
</dbReference>
<evidence type="ECO:0000256" key="8">
    <source>
        <dbReference type="ARBA" id="ARBA00023004"/>
    </source>
</evidence>
<protein>
    <recommendedName>
        <fullName evidence="14">Beta-amyrin 28-monooxygenase-like</fullName>
    </recommendedName>
</protein>
<dbReference type="InterPro" id="IPR001128">
    <property type="entry name" value="Cyt_P450"/>
</dbReference>
<evidence type="ECO:0000313" key="13">
    <source>
        <dbReference type="Proteomes" id="UP000197138"/>
    </source>
</evidence>
<dbReference type="PANTHER" id="PTHR24286:SF209">
    <property type="entry name" value="BETA-AMYRIN 28-OXIDASE-LIKE"/>
    <property type="match status" value="1"/>
</dbReference>
<keyword evidence="4 11" id="KW-0812">Transmembrane</keyword>
<keyword evidence="5 9" id="KW-0479">Metal-binding</keyword>
<dbReference type="InterPro" id="IPR036396">
    <property type="entry name" value="Cyt_P450_sf"/>
</dbReference>
<accession>A0A218XY66</accession>
<evidence type="ECO:0000256" key="2">
    <source>
        <dbReference type="ARBA" id="ARBA00004167"/>
    </source>
</evidence>
<keyword evidence="10" id="KW-0503">Monooxygenase</keyword>
<evidence type="ECO:0000256" key="11">
    <source>
        <dbReference type="SAM" id="Phobius"/>
    </source>
</evidence>
<dbReference type="Proteomes" id="UP000197138">
    <property type="component" value="Unassembled WGS sequence"/>
</dbReference>
<dbReference type="GO" id="GO:0005506">
    <property type="term" value="F:iron ion binding"/>
    <property type="evidence" value="ECO:0007669"/>
    <property type="project" value="InterPro"/>
</dbReference>
<dbReference type="CDD" id="cd11043">
    <property type="entry name" value="CYP90-like"/>
    <property type="match status" value="1"/>
</dbReference>
<dbReference type="InterPro" id="IPR017972">
    <property type="entry name" value="Cyt_P450_CS"/>
</dbReference>
<keyword evidence="8 9" id="KW-0408">Iron</keyword>
<dbReference type="EMBL" id="MTKT01000666">
    <property type="protein sequence ID" value="OWM89728.1"/>
    <property type="molecule type" value="Genomic_DNA"/>
</dbReference>
<dbReference type="InterPro" id="IPR002401">
    <property type="entry name" value="Cyt_P450_E_grp-I"/>
</dbReference>
<comment type="caution">
    <text evidence="12">The sequence shown here is derived from an EMBL/GenBank/DDBJ whole genome shotgun (WGS) entry which is preliminary data.</text>
</comment>
<dbReference type="FunFam" id="1.10.630.10:FF:000022">
    <property type="entry name" value="Taxadiene 5-alpha hydroxylase"/>
    <property type="match status" value="1"/>
</dbReference>
<comment type="similarity">
    <text evidence="3 10">Belongs to the cytochrome P450 family.</text>
</comment>
<dbReference type="PRINTS" id="PR00385">
    <property type="entry name" value="P450"/>
</dbReference>
<evidence type="ECO:0000256" key="6">
    <source>
        <dbReference type="ARBA" id="ARBA00022989"/>
    </source>
</evidence>
<evidence type="ECO:0000256" key="5">
    <source>
        <dbReference type="ARBA" id="ARBA00022723"/>
    </source>
</evidence>
<proteinExistence type="inferred from homology"/>
<dbReference type="AlphaFoldDB" id="A0A218XY66"/>
<evidence type="ECO:0008006" key="14">
    <source>
        <dbReference type="Google" id="ProtNLM"/>
    </source>
</evidence>
<dbReference type="PROSITE" id="PS00086">
    <property type="entry name" value="CYTOCHROME_P450"/>
    <property type="match status" value="1"/>
</dbReference>
<evidence type="ECO:0000256" key="1">
    <source>
        <dbReference type="ARBA" id="ARBA00001971"/>
    </source>
</evidence>
<reference evidence="13" key="1">
    <citation type="journal article" date="2017" name="Plant J.">
        <title>The pomegranate (Punica granatum L.) genome and the genomics of punicalagin biosynthesis.</title>
        <authorList>
            <person name="Qin G."/>
            <person name="Xu C."/>
            <person name="Ming R."/>
            <person name="Tang H."/>
            <person name="Guyot R."/>
            <person name="Kramer E.M."/>
            <person name="Hu Y."/>
            <person name="Yi X."/>
            <person name="Qi Y."/>
            <person name="Xu X."/>
            <person name="Gao Z."/>
            <person name="Pan H."/>
            <person name="Jian J."/>
            <person name="Tian Y."/>
            <person name="Yue Z."/>
            <person name="Xu Y."/>
        </authorList>
    </citation>
    <scope>NUCLEOTIDE SEQUENCE [LARGE SCALE GENOMIC DNA]</scope>
    <source>
        <strain evidence="13">cv. Dabenzi</strain>
    </source>
</reference>
<evidence type="ECO:0000256" key="3">
    <source>
        <dbReference type="ARBA" id="ARBA00010617"/>
    </source>
</evidence>
<feature type="transmembrane region" description="Helical" evidence="11">
    <location>
        <begin position="12"/>
        <end position="33"/>
    </location>
</feature>
<dbReference type="Pfam" id="PF00067">
    <property type="entry name" value="p450"/>
    <property type="match status" value="1"/>
</dbReference>
<feature type="binding site" description="axial binding residue" evidence="9">
    <location>
        <position position="429"/>
    </location>
    <ligand>
        <name>heme</name>
        <dbReference type="ChEBI" id="CHEBI:30413"/>
    </ligand>
    <ligandPart>
        <name>Fe</name>
        <dbReference type="ChEBI" id="CHEBI:18248"/>
    </ligandPart>
</feature>
<evidence type="ECO:0000256" key="7">
    <source>
        <dbReference type="ARBA" id="ARBA00023002"/>
    </source>
</evidence>
<dbReference type="PRINTS" id="PR00463">
    <property type="entry name" value="EP450I"/>
</dbReference>
<sequence length="483" mass="55169">MIDDPRPLAMELLVPALALILLLPALLLIGINLRTKPGNPNLPQGSFGLPLIGESVQFIRDNWTGHGDKFVRDRIERYGSTVFSTSLFGEPMVFLCGPAGNKFLFSNEGKKVVQWWPAHVRQLMGRSLFFLTGDEARVRRKLMMAGLFNTNSLKKCVPKMDEVTRGYFETHWQGKGKVEACSSIKFFTFQVACRILMNIIEPELLSRLLYQFNIFLKGLSAIPLNIPGTQYHCAMRATDMIRKELQLLLRRRRLELEMKVASPMEDILTYLLVNADENGKLLPEADIVNEMFGLLFAGHDTMRSAISLLIKYLGEQPRVHEKVFQGRLQHQRQLLNWEDLQGMKYSWRVVSEVLRIAPPVVGTFREALDDITFEGHTIPKGWKLCWSAGYTHKDPNCYPNEKEFDESRFEGTGPQPFSFVPFGGGPRMCLGKEFTRLMILTFVHSLVNRFDWDLLDPNENLSYDPTLIPVNGLPVHPRPRDSN</sequence>
<evidence type="ECO:0000256" key="4">
    <source>
        <dbReference type="ARBA" id="ARBA00022692"/>
    </source>
</evidence>
<evidence type="ECO:0000313" key="12">
    <source>
        <dbReference type="EMBL" id="OWM89728.1"/>
    </source>
</evidence>
<comment type="subcellular location">
    <subcellularLocation>
        <location evidence="2">Membrane</location>
        <topology evidence="2">Single-pass membrane protein</topology>
    </subcellularLocation>
</comment>
<dbReference type="GO" id="GO:0004497">
    <property type="term" value="F:monooxygenase activity"/>
    <property type="evidence" value="ECO:0007669"/>
    <property type="project" value="UniProtKB-KW"/>
</dbReference>
<keyword evidence="6 11" id="KW-1133">Transmembrane helix</keyword>
<dbReference type="GO" id="GO:0016705">
    <property type="term" value="F:oxidoreductase activity, acting on paired donors, with incorporation or reduction of molecular oxygen"/>
    <property type="evidence" value="ECO:0007669"/>
    <property type="project" value="InterPro"/>
</dbReference>
<dbReference type="SUPFAM" id="SSF48264">
    <property type="entry name" value="Cytochrome P450"/>
    <property type="match status" value="1"/>
</dbReference>
<dbReference type="PANTHER" id="PTHR24286">
    <property type="entry name" value="CYTOCHROME P450 26"/>
    <property type="match status" value="1"/>
</dbReference>
<keyword evidence="9 10" id="KW-0349">Heme</keyword>
<dbReference type="GO" id="GO:0016125">
    <property type="term" value="P:sterol metabolic process"/>
    <property type="evidence" value="ECO:0007669"/>
    <property type="project" value="TreeGrafter"/>
</dbReference>
<gene>
    <name evidence="12" type="ORF">CDL15_Pgr024476</name>
</gene>
<organism evidence="12 13">
    <name type="scientific">Punica granatum</name>
    <name type="common">Pomegranate</name>
    <dbReference type="NCBI Taxonomy" id="22663"/>
    <lineage>
        <taxon>Eukaryota</taxon>
        <taxon>Viridiplantae</taxon>
        <taxon>Streptophyta</taxon>
        <taxon>Embryophyta</taxon>
        <taxon>Tracheophyta</taxon>
        <taxon>Spermatophyta</taxon>
        <taxon>Magnoliopsida</taxon>
        <taxon>eudicotyledons</taxon>
        <taxon>Gunneridae</taxon>
        <taxon>Pentapetalae</taxon>
        <taxon>rosids</taxon>
        <taxon>malvids</taxon>
        <taxon>Myrtales</taxon>
        <taxon>Lythraceae</taxon>
        <taxon>Punica</taxon>
    </lineage>
</organism>
<keyword evidence="11" id="KW-0472">Membrane</keyword>
<keyword evidence="7 10" id="KW-0560">Oxidoreductase</keyword>
<name>A0A218XY66_PUNGR</name>
<evidence type="ECO:0000256" key="9">
    <source>
        <dbReference type="PIRSR" id="PIRSR602401-1"/>
    </source>
</evidence>
<dbReference type="GO" id="GO:0016020">
    <property type="term" value="C:membrane"/>
    <property type="evidence" value="ECO:0007669"/>
    <property type="project" value="UniProtKB-SubCell"/>
</dbReference>